<dbReference type="AlphaFoldDB" id="A0A0S7WVW3"/>
<feature type="domain" description="Peptidase M24" evidence="8">
    <location>
        <begin position="13"/>
        <end position="239"/>
    </location>
</feature>
<dbReference type="GO" id="GO:0004239">
    <property type="term" value="F:initiator methionyl aminopeptidase activity"/>
    <property type="evidence" value="ECO:0007669"/>
    <property type="project" value="UniProtKB-UniRule"/>
</dbReference>
<dbReference type="SUPFAM" id="SSF55920">
    <property type="entry name" value="Creatinase/aminopeptidase"/>
    <property type="match status" value="1"/>
</dbReference>
<dbReference type="EMBL" id="LIZS01000004">
    <property type="protein sequence ID" value="KPJ54292.1"/>
    <property type="molecule type" value="Genomic_DNA"/>
</dbReference>
<dbReference type="Proteomes" id="UP000052008">
    <property type="component" value="Unassembled WGS sequence"/>
</dbReference>
<dbReference type="InterPro" id="IPR036005">
    <property type="entry name" value="Creatinase/aminopeptidase-like"/>
</dbReference>
<evidence type="ECO:0000256" key="6">
    <source>
        <dbReference type="HAMAP-Rule" id="MF_01974"/>
    </source>
</evidence>
<accession>A0A0S7WVW3</accession>
<dbReference type="PRINTS" id="PR00599">
    <property type="entry name" value="MAPEPTIDASE"/>
</dbReference>
<dbReference type="GO" id="GO:0046872">
    <property type="term" value="F:metal ion binding"/>
    <property type="evidence" value="ECO:0007669"/>
    <property type="project" value="UniProtKB-UniRule"/>
</dbReference>
<comment type="caution">
    <text evidence="6">Lacks conserved residue(s) required for the propagation of feature annotation.</text>
</comment>
<evidence type="ECO:0000259" key="8">
    <source>
        <dbReference type="Pfam" id="PF00557"/>
    </source>
</evidence>
<feature type="binding site" evidence="6">
    <location>
        <position position="105"/>
    </location>
    <ligand>
        <name>a divalent metal cation</name>
        <dbReference type="ChEBI" id="CHEBI:60240"/>
        <label>1</label>
    </ligand>
</feature>
<sequence length="252" mass="27040">MIVLRSEREIRTIGECCRIVALVLSSVERWLRPGVTSGELEERIEALIERENGKAAFRGWHGFPGAVCISFNEEVVHGIPSDRTIADGDVVSIDVGVKKDGYFGDGARTFAVGSVSPEVLRLLAVTEAALMDGIGQARVGNRLSDISHAVQRCVERAGFSVVEKLTGHGIGTELWEDPPIPNFGPPGRGPKLKAGMVLAIEPMVNAGGPEVETLPDGWTCVTRDGSHSAHFEHTIVVTENGPRVLTADKRGT</sequence>
<organism evidence="9 10">
    <name type="scientific">candidate division TA06 bacterium DG_24</name>
    <dbReference type="NCBI Taxonomy" id="1703770"/>
    <lineage>
        <taxon>Bacteria</taxon>
        <taxon>Bacteria division TA06</taxon>
    </lineage>
</organism>
<evidence type="ECO:0000256" key="4">
    <source>
        <dbReference type="ARBA" id="ARBA00022723"/>
    </source>
</evidence>
<dbReference type="GO" id="GO:0070006">
    <property type="term" value="F:metalloaminopeptidase activity"/>
    <property type="evidence" value="ECO:0007669"/>
    <property type="project" value="UniProtKB-UniRule"/>
</dbReference>
<dbReference type="GO" id="GO:0006508">
    <property type="term" value="P:proteolysis"/>
    <property type="evidence" value="ECO:0007669"/>
    <property type="project" value="UniProtKB-KW"/>
</dbReference>
<dbReference type="Gene3D" id="3.90.230.10">
    <property type="entry name" value="Creatinase/methionine aminopeptidase superfamily"/>
    <property type="match status" value="1"/>
</dbReference>
<feature type="binding site" evidence="6">
    <location>
        <position position="168"/>
    </location>
    <ligand>
        <name>a divalent metal cation</name>
        <dbReference type="ChEBI" id="CHEBI:60240"/>
        <label>2</label>
        <note>catalytic</note>
    </ligand>
</feature>
<comment type="function">
    <text evidence="1 6">Removes the N-terminal methionine from nascent proteins. The N-terminal methionine is often cleaved when the second residue in the primary sequence is small and uncharged (Met-Ala-, Cys, Gly, Pro, Ser, Thr, or Val). Requires deformylation of the N(alpha)-formylated initiator methionine before it can be hydrolyzed.</text>
</comment>
<evidence type="ECO:0000256" key="1">
    <source>
        <dbReference type="ARBA" id="ARBA00002521"/>
    </source>
</evidence>
<feature type="binding site" evidence="6">
    <location>
        <position position="94"/>
    </location>
    <ligand>
        <name>a divalent metal cation</name>
        <dbReference type="ChEBI" id="CHEBI:60240"/>
        <label>1</label>
    </ligand>
</feature>
<dbReference type="GO" id="GO:0005829">
    <property type="term" value="C:cytosol"/>
    <property type="evidence" value="ECO:0007669"/>
    <property type="project" value="TreeGrafter"/>
</dbReference>
<dbReference type="PANTHER" id="PTHR43330:SF27">
    <property type="entry name" value="METHIONINE AMINOPEPTIDASE"/>
    <property type="match status" value="1"/>
</dbReference>
<proteinExistence type="inferred from homology"/>
<comment type="cofactor">
    <cofactor evidence="6">
        <name>Co(2+)</name>
        <dbReference type="ChEBI" id="CHEBI:48828"/>
    </cofactor>
    <cofactor evidence="6">
        <name>Zn(2+)</name>
        <dbReference type="ChEBI" id="CHEBI:29105"/>
    </cofactor>
    <cofactor evidence="6">
        <name>Mn(2+)</name>
        <dbReference type="ChEBI" id="CHEBI:29035"/>
    </cofactor>
    <cofactor evidence="6">
        <name>Fe(2+)</name>
        <dbReference type="ChEBI" id="CHEBI:29033"/>
    </cofactor>
    <text evidence="6">Binds 2 divalent metal cations per subunit. Has a high-affinity and a low affinity metal-binding site. The true nature of the physiological cofactor is under debate. The enzyme is active with cobalt, zinc, manganese or divalent iron ions. Most likely, methionine aminopeptidases function as mononuclear Fe(2+)-metalloproteases under physiological conditions, and the catalytically relevant metal-binding site has been assigned to the histidine-containing high-affinity site.</text>
</comment>
<comment type="similarity">
    <text evidence="6">Belongs to the peptidase M24A family. Methionine aminopeptidase type 1 subfamily.</text>
</comment>
<feature type="binding site" evidence="6">
    <location>
        <position position="232"/>
    </location>
    <ligand>
        <name>a divalent metal cation</name>
        <dbReference type="ChEBI" id="CHEBI:60240"/>
        <label>1</label>
    </ligand>
</feature>
<comment type="catalytic activity">
    <reaction evidence="6 7">
        <text>Release of N-terminal amino acids, preferentially methionine, from peptides and arylamides.</text>
        <dbReference type="EC" id="3.4.11.18"/>
    </reaction>
</comment>
<dbReference type="NCBIfam" id="TIGR00500">
    <property type="entry name" value="met_pdase_I"/>
    <property type="match status" value="1"/>
</dbReference>
<evidence type="ECO:0000256" key="5">
    <source>
        <dbReference type="ARBA" id="ARBA00022801"/>
    </source>
</evidence>
<protein>
    <recommendedName>
        <fullName evidence="6 7">Methionine aminopeptidase</fullName>
        <shortName evidence="6">MAP</shortName>
        <shortName evidence="6">MetAP</shortName>
        <ecNumber evidence="6 7">3.4.11.18</ecNumber>
    </recommendedName>
    <alternativeName>
        <fullName evidence="6">Peptidase M</fullName>
    </alternativeName>
</protein>
<feature type="binding site" evidence="6">
    <location>
        <position position="77"/>
    </location>
    <ligand>
        <name>substrate</name>
    </ligand>
</feature>
<feature type="binding site" evidence="6">
    <location>
        <position position="201"/>
    </location>
    <ligand>
        <name>a divalent metal cation</name>
        <dbReference type="ChEBI" id="CHEBI:60240"/>
        <label>2</label>
        <note>catalytic</note>
    </ligand>
</feature>
<keyword evidence="3 6" id="KW-0645">Protease</keyword>
<dbReference type="CDD" id="cd01086">
    <property type="entry name" value="MetAP1"/>
    <property type="match status" value="1"/>
</dbReference>
<evidence type="ECO:0000256" key="3">
    <source>
        <dbReference type="ARBA" id="ARBA00022670"/>
    </source>
</evidence>
<keyword evidence="2 6" id="KW-0031">Aminopeptidase</keyword>
<evidence type="ECO:0000256" key="2">
    <source>
        <dbReference type="ARBA" id="ARBA00022438"/>
    </source>
</evidence>
<dbReference type="HAMAP" id="MF_01974">
    <property type="entry name" value="MetAP_1"/>
    <property type="match status" value="1"/>
</dbReference>
<gene>
    <name evidence="6" type="primary">map</name>
    <name evidence="9" type="ORF">AMJ39_00660</name>
</gene>
<dbReference type="InterPro" id="IPR001714">
    <property type="entry name" value="Pept_M24_MAP"/>
</dbReference>
<name>A0A0S7WVW3_UNCT6</name>
<evidence type="ECO:0000313" key="10">
    <source>
        <dbReference type="Proteomes" id="UP000052008"/>
    </source>
</evidence>
<keyword evidence="5 6" id="KW-0378">Hydrolase</keyword>
<feature type="binding site" evidence="6">
    <location>
        <position position="105"/>
    </location>
    <ligand>
        <name>a divalent metal cation</name>
        <dbReference type="ChEBI" id="CHEBI:60240"/>
        <label>2</label>
        <note>catalytic</note>
    </ligand>
</feature>
<evidence type="ECO:0000313" key="9">
    <source>
        <dbReference type="EMBL" id="KPJ54292.1"/>
    </source>
</evidence>
<reference evidence="9 10" key="1">
    <citation type="journal article" date="2015" name="Microbiome">
        <title>Genomic resolution of linkages in carbon, nitrogen, and sulfur cycling among widespread estuary sediment bacteria.</title>
        <authorList>
            <person name="Baker B.J."/>
            <person name="Lazar C.S."/>
            <person name="Teske A.P."/>
            <person name="Dick G.J."/>
        </authorList>
    </citation>
    <scope>NUCLEOTIDE SEQUENCE [LARGE SCALE GENOMIC DNA]</scope>
    <source>
        <strain evidence="9">DG_24</strain>
    </source>
</reference>
<dbReference type="Pfam" id="PF00557">
    <property type="entry name" value="Peptidase_M24"/>
    <property type="match status" value="1"/>
</dbReference>
<dbReference type="InterPro" id="IPR000994">
    <property type="entry name" value="Pept_M24"/>
</dbReference>
<dbReference type="EC" id="3.4.11.18" evidence="6 7"/>
<comment type="caution">
    <text evidence="9">The sequence shown here is derived from an EMBL/GenBank/DDBJ whole genome shotgun (WGS) entry which is preliminary data.</text>
</comment>
<keyword evidence="4 6" id="KW-0479">Metal-binding</keyword>
<dbReference type="PANTHER" id="PTHR43330">
    <property type="entry name" value="METHIONINE AMINOPEPTIDASE"/>
    <property type="match status" value="1"/>
</dbReference>
<evidence type="ECO:0000256" key="7">
    <source>
        <dbReference type="RuleBase" id="RU003653"/>
    </source>
</evidence>
<comment type="subunit">
    <text evidence="6">Monomer.</text>
</comment>
<dbReference type="STRING" id="1703770.AMJ39_00660"/>
<feature type="binding site" evidence="6">
    <location>
        <position position="232"/>
    </location>
    <ligand>
        <name>a divalent metal cation</name>
        <dbReference type="ChEBI" id="CHEBI:60240"/>
        <label>2</label>
        <note>catalytic</note>
    </ligand>
</feature>
<dbReference type="InterPro" id="IPR002467">
    <property type="entry name" value="Pept_M24A_MAP1"/>
</dbReference>
<dbReference type="PATRIC" id="fig|1703770.3.peg.205"/>